<organism evidence="1 2">
    <name type="scientific">Spirochaeta isovalerica</name>
    <dbReference type="NCBI Taxonomy" id="150"/>
    <lineage>
        <taxon>Bacteria</taxon>
        <taxon>Pseudomonadati</taxon>
        <taxon>Spirochaetota</taxon>
        <taxon>Spirochaetia</taxon>
        <taxon>Spirochaetales</taxon>
        <taxon>Spirochaetaceae</taxon>
        <taxon>Spirochaeta</taxon>
    </lineage>
</organism>
<protein>
    <submittedName>
        <fullName evidence="1">Uncharacterized protein</fullName>
    </submittedName>
</protein>
<keyword evidence="2" id="KW-1185">Reference proteome</keyword>
<gene>
    <name evidence="1" type="ORF">HNR50_000739</name>
</gene>
<dbReference type="AlphaFoldDB" id="A0A841R5K4"/>
<evidence type="ECO:0000313" key="2">
    <source>
        <dbReference type="Proteomes" id="UP000587760"/>
    </source>
</evidence>
<dbReference type="Pfam" id="PF17239">
    <property type="entry name" value="DUF5312"/>
    <property type="match status" value="1"/>
</dbReference>
<dbReference type="Proteomes" id="UP000587760">
    <property type="component" value="Unassembled WGS sequence"/>
</dbReference>
<proteinExistence type="predicted"/>
<accession>A0A841R5K4</accession>
<dbReference type="InterPro" id="IPR035196">
    <property type="entry name" value="DUF5312"/>
</dbReference>
<sequence>MESMNTVFDQLAAELPVEERKSLLKKISKSLKLHESSEDFKRKEFSQEEVEKKVRRDINLSGWFERFIIRLYSFFTGRSPVEFYLRRSLKHLKKKLDNTSGGSYFAGEETKLTGRLAREIYALYVLIAPLRRMFKEIWLDTEFIEILYSTFIRESIHSGKSDIYDFVSMEEMDAIFASTGDRNQIRKKLISRMNEFLNSIPLKNIEDINEYFLPFYFGKFLVVYPFKNLLSAFGCSMADLVEFRSPDFRNTDFSLVISRLEQLLYCLNLFAMTDWTDEHINAVSGAYLRIKRSDEGDNSEDRLQIIKKDIQSLKLGVEEFMKKTPLADIIKYIRKDSYYEQVFKIPKPDFFEFYSSSLKLRVLSALTSVFHEVQRKYINSSIERIFLGFTLYQLQGYREYKDFDFRTLNLPYFKHISSLMLLYNFYAQYYKGNVLEVFQVLYKTVLVKNPQLQSRILELQKDVEKVSSEISAFDRSLMPDHEDGKTFSLLKNELKKSPSLERKYRGFISEKDLEAERIIFSGLDILNHIQKGLERVISSPADLIRLQLSSVYPQVNRERSLRELIKLLLSDVSNLNNLLKQNLEMEKN</sequence>
<dbReference type="EMBL" id="JACHGJ010000001">
    <property type="protein sequence ID" value="MBB6479106.1"/>
    <property type="molecule type" value="Genomic_DNA"/>
</dbReference>
<comment type="caution">
    <text evidence="1">The sequence shown here is derived from an EMBL/GenBank/DDBJ whole genome shotgun (WGS) entry which is preliminary data.</text>
</comment>
<name>A0A841R5K4_9SPIO</name>
<evidence type="ECO:0000313" key="1">
    <source>
        <dbReference type="EMBL" id="MBB6479106.1"/>
    </source>
</evidence>
<dbReference type="RefSeq" id="WP_184743913.1">
    <property type="nucleotide sequence ID" value="NZ_JACHGJ010000001.1"/>
</dbReference>
<reference evidence="1 2" key="1">
    <citation type="submission" date="2020-08" db="EMBL/GenBank/DDBJ databases">
        <title>Genomic Encyclopedia of Type Strains, Phase IV (KMG-IV): sequencing the most valuable type-strain genomes for metagenomic binning, comparative biology and taxonomic classification.</title>
        <authorList>
            <person name="Goeker M."/>
        </authorList>
    </citation>
    <scope>NUCLEOTIDE SEQUENCE [LARGE SCALE GENOMIC DNA]</scope>
    <source>
        <strain evidence="1 2">DSM 2461</strain>
    </source>
</reference>